<feature type="compositionally biased region" description="Polar residues" evidence="1">
    <location>
        <begin position="1"/>
        <end position="24"/>
    </location>
</feature>
<name>A0A7S9KUX0_EPIFF</name>
<evidence type="ECO:0000313" key="3">
    <source>
        <dbReference type="Proteomes" id="UP000594364"/>
    </source>
</evidence>
<dbReference type="OrthoDB" id="5238042at2759"/>
<dbReference type="Proteomes" id="UP000594364">
    <property type="component" value="Chromosome 4"/>
</dbReference>
<reference evidence="2 3" key="1">
    <citation type="journal article" date="2018" name="PLoS Genet.">
        <title>Repeat elements organise 3D genome structure and mediate transcription in the filamentous fungus Epichloe festucae.</title>
        <authorList>
            <person name="Winter D.J."/>
            <person name="Ganley A.R.D."/>
            <person name="Young C.A."/>
            <person name="Liachko I."/>
            <person name="Schardl C.L."/>
            <person name="Dupont P.Y."/>
            <person name="Berry D."/>
            <person name="Ram A."/>
            <person name="Scott B."/>
            <person name="Cox M.P."/>
        </authorList>
    </citation>
    <scope>NUCLEOTIDE SEQUENCE [LARGE SCALE GENOMIC DNA]</scope>
    <source>
        <strain evidence="2 3">Fl1</strain>
    </source>
</reference>
<dbReference type="EMBL" id="CP031388">
    <property type="protein sequence ID" value="QPH05043.1"/>
    <property type="molecule type" value="Genomic_DNA"/>
</dbReference>
<keyword evidence="3" id="KW-1185">Reference proteome</keyword>
<organism evidence="2 3">
    <name type="scientific">Epichloe festucae (strain Fl1)</name>
    <dbReference type="NCBI Taxonomy" id="877507"/>
    <lineage>
        <taxon>Eukaryota</taxon>
        <taxon>Fungi</taxon>
        <taxon>Dikarya</taxon>
        <taxon>Ascomycota</taxon>
        <taxon>Pezizomycotina</taxon>
        <taxon>Sordariomycetes</taxon>
        <taxon>Hypocreomycetidae</taxon>
        <taxon>Hypocreales</taxon>
        <taxon>Clavicipitaceae</taxon>
        <taxon>Epichloe</taxon>
    </lineage>
</organism>
<evidence type="ECO:0000256" key="1">
    <source>
        <dbReference type="SAM" id="MobiDB-lite"/>
    </source>
</evidence>
<proteinExistence type="predicted"/>
<feature type="compositionally biased region" description="Basic and acidic residues" evidence="1">
    <location>
        <begin position="120"/>
        <end position="142"/>
    </location>
</feature>
<feature type="region of interest" description="Disordered" evidence="1">
    <location>
        <begin position="54"/>
        <end position="96"/>
    </location>
</feature>
<protein>
    <submittedName>
        <fullName evidence="2">Uncharacterized protein</fullName>
    </submittedName>
</protein>
<evidence type="ECO:0000313" key="2">
    <source>
        <dbReference type="EMBL" id="QPH05043.1"/>
    </source>
</evidence>
<feature type="region of interest" description="Disordered" evidence="1">
    <location>
        <begin position="120"/>
        <end position="158"/>
    </location>
</feature>
<dbReference type="AlphaFoldDB" id="A0A7S9KUX0"/>
<sequence length="186" mass="20340">MRSIGSSKNIQPANTSFASTQYQHQPEPPSPNSQTTPPATCRSVKSIVAWLESSSTSQSCSPRGPVAETSHNLSSSSVSTYHQQTRHKQSTSAASDVEDYSLTYLKYKNYFTSAPLGRCVDQKDDSQGPRKWDTGDEADASHRAKKADKSSASMLERQSIEVSHASLAVATEPCFIQRHPDEVQAF</sequence>
<feature type="region of interest" description="Disordered" evidence="1">
    <location>
        <begin position="1"/>
        <end position="41"/>
    </location>
</feature>
<accession>A0A7S9KUX0</accession>
<gene>
    <name evidence="2" type="ORF">C2857_002505</name>
</gene>